<organism evidence="10 11">
    <name type="scientific">Alkalilimnicola ehrlichii (strain ATCC BAA-1101 / DSM 17681 / MLHE-1)</name>
    <dbReference type="NCBI Taxonomy" id="187272"/>
    <lineage>
        <taxon>Bacteria</taxon>
        <taxon>Pseudomonadati</taxon>
        <taxon>Pseudomonadota</taxon>
        <taxon>Gammaproteobacteria</taxon>
        <taxon>Chromatiales</taxon>
        <taxon>Ectothiorhodospiraceae</taxon>
        <taxon>Alkalilimnicola</taxon>
    </lineage>
</organism>
<evidence type="ECO:0000313" key="10">
    <source>
        <dbReference type="EMBL" id="ABI56738.1"/>
    </source>
</evidence>
<dbReference type="InterPro" id="IPR058790">
    <property type="entry name" value="BSH_CusB"/>
</dbReference>
<dbReference type="InterPro" id="IPR058791">
    <property type="entry name" value="3HB_CusB"/>
</dbReference>
<evidence type="ECO:0000259" key="6">
    <source>
        <dbReference type="Pfam" id="PF25869"/>
    </source>
</evidence>
<dbReference type="FunFam" id="2.40.30.170:FF:000010">
    <property type="entry name" value="Efflux RND transporter periplasmic adaptor subunit"/>
    <property type="match status" value="1"/>
</dbReference>
<dbReference type="Pfam" id="PF25975">
    <property type="entry name" value="CzcB_C"/>
    <property type="match status" value="1"/>
</dbReference>
<dbReference type="Pfam" id="PF25919">
    <property type="entry name" value="BSH_CusB"/>
    <property type="match status" value="1"/>
</dbReference>
<keyword evidence="2" id="KW-0813">Transport</keyword>
<dbReference type="InterPro" id="IPR006143">
    <property type="entry name" value="RND_pump_MFP"/>
</dbReference>
<dbReference type="InterPro" id="IPR058792">
    <property type="entry name" value="Beta-barrel_RND_2"/>
</dbReference>
<dbReference type="Proteomes" id="UP000001962">
    <property type="component" value="Chromosome"/>
</dbReference>
<dbReference type="RefSeq" id="WP_011629133.1">
    <property type="nucleotide sequence ID" value="NC_008340.1"/>
</dbReference>
<dbReference type="GO" id="GO:0015679">
    <property type="term" value="P:plasma membrane copper ion transport"/>
    <property type="evidence" value="ECO:0007669"/>
    <property type="project" value="TreeGrafter"/>
</dbReference>
<dbReference type="GO" id="GO:0060003">
    <property type="term" value="P:copper ion export"/>
    <property type="evidence" value="ECO:0007669"/>
    <property type="project" value="TreeGrafter"/>
</dbReference>
<dbReference type="KEGG" id="aeh:Mlg_1389"/>
<dbReference type="InterPro" id="IPR058649">
    <property type="entry name" value="CzcB_C"/>
</dbReference>
<gene>
    <name evidence="10" type="ordered locus">Mlg_1389</name>
</gene>
<dbReference type="Pfam" id="PF25954">
    <property type="entry name" value="Beta-barrel_RND_2"/>
    <property type="match status" value="1"/>
</dbReference>
<accession>Q0A8U9</accession>
<comment type="similarity">
    <text evidence="1">Belongs to the membrane fusion protein (MFP) (TC 8.A.1) family.</text>
</comment>
<dbReference type="Gene3D" id="6.10.140.730">
    <property type="match status" value="1"/>
</dbReference>
<feature type="domain" description="CusB-like three alpha-helical bundle" evidence="6">
    <location>
        <begin position="158"/>
        <end position="201"/>
    </location>
</feature>
<evidence type="ECO:0000256" key="5">
    <source>
        <dbReference type="SAM" id="MobiDB-lite"/>
    </source>
</evidence>
<dbReference type="NCBIfam" id="TIGR01730">
    <property type="entry name" value="RND_mfp"/>
    <property type="match status" value="1"/>
</dbReference>
<evidence type="ECO:0000259" key="8">
    <source>
        <dbReference type="Pfam" id="PF25954"/>
    </source>
</evidence>
<dbReference type="GO" id="GO:0030288">
    <property type="term" value="C:outer membrane-bounded periplasmic space"/>
    <property type="evidence" value="ECO:0007669"/>
    <property type="project" value="TreeGrafter"/>
</dbReference>
<reference evidence="11" key="1">
    <citation type="submission" date="2006-08" db="EMBL/GenBank/DDBJ databases">
        <title>Complete sequence of Alkalilimnicola ehrilichei MLHE-1.</title>
        <authorList>
            <person name="Copeland A."/>
            <person name="Lucas S."/>
            <person name="Lapidus A."/>
            <person name="Barry K."/>
            <person name="Detter J.C."/>
            <person name="Glavina del Rio T."/>
            <person name="Hammon N."/>
            <person name="Israni S."/>
            <person name="Dalin E."/>
            <person name="Tice H."/>
            <person name="Pitluck S."/>
            <person name="Sims D."/>
            <person name="Brettin T."/>
            <person name="Bruce D."/>
            <person name="Han C."/>
            <person name="Tapia R."/>
            <person name="Gilna P."/>
            <person name="Schmutz J."/>
            <person name="Larimer F."/>
            <person name="Land M."/>
            <person name="Hauser L."/>
            <person name="Kyrpides N."/>
            <person name="Mikhailova N."/>
            <person name="Oremland R.S."/>
            <person name="Hoeft S.E."/>
            <person name="Switzer-Blum J."/>
            <person name="Kulp T."/>
            <person name="King G."/>
            <person name="Tabita R."/>
            <person name="Witte B."/>
            <person name="Santini J.M."/>
            <person name="Basu P."/>
            <person name="Hollibaugh J.T."/>
            <person name="Xie G."/>
            <person name="Stolz J.F."/>
            <person name="Richardson P."/>
        </authorList>
    </citation>
    <scope>NUCLEOTIDE SEQUENCE [LARGE SCALE GENOMIC DNA]</scope>
    <source>
        <strain evidence="11">ATCC BAA-1101 / DSM 17681 / MLHE-1</strain>
    </source>
</reference>
<dbReference type="AlphaFoldDB" id="Q0A8U9"/>
<evidence type="ECO:0000259" key="7">
    <source>
        <dbReference type="Pfam" id="PF25919"/>
    </source>
</evidence>
<feature type="compositionally biased region" description="Basic and acidic residues" evidence="5">
    <location>
        <begin position="491"/>
        <end position="502"/>
    </location>
</feature>
<dbReference type="Pfam" id="PF25869">
    <property type="entry name" value="3HB_CusB"/>
    <property type="match status" value="1"/>
</dbReference>
<sequence length="502" mass="55269">MKFVSLFIALLIGFGLGAGALWFHQGGTAGQGGGSSEREVLYYQHPHNPTIRSDEPRKDEMGMDYIPIYAGDEGRDDDPDVLRISPVVVQNMGVRTAEVERGALHRQISTVGFVEVDEAAQSHVHLRTEGWIEDLRVRTTGERVTAGEVLFRLYSPALVSAQDELLQTLRRNGNAGPARERLRALGMPADAIRQVEQQGRALNLVPVKAPQDGVVQALNVAEGMFVQPGTEVMSIADLSRIWVIADLFEHQSDAVREGLDAEVHFPFRPGETLVGSVGYIYPTLASPTRTIRARITLDNPDGRLKPGMWTDVHIDGESTEPVLHVPAEAVIRTGRQDRVVTMEEEGRFRVHEVRVGRRAGDRLEILEGLQVGARIVTSGQFLIDSESSVTVSLARLQAAAEADDGSVAAEGRINHVDPEARQVNLDHEPIAELGWPAMTMDFEVAEDVALTDLEPGDPVIIHIREREDEEYVYELTHIERLADPTGETDDAPDHDAHTGHDH</sequence>
<dbReference type="PANTHER" id="PTHR30097">
    <property type="entry name" value="CATION EFFLUX SYSTEM PROTEIN CUSB"/>
    <property type="match status" value="1"/>
</dbReference>
<dbReference type="Gene3D" id="2.40.420.20">
    <property type="match status" value="1"/>
</dbReference>
<dbReference type="GO" id="GO:0022857">
    <property type="term" value="F:transmembrane transporter activity"/>
    <property type="evidence" value="ECO:0007669"/>
    <property type="project" value="InterPro"/>
</dbReference>
<feature type="domain" description="CusB-like barrel-sandwich hybrid" evidence="7">
    <location>
        <begin position="122"/>
        <end position="236"/>
    </location>
</feature>
<keyword evidence="4" id="KW-0406">Ion transport</keyword>
<evidence type="ECO:0000256" key="2">
    <source>
        <dbReference type="ARBA" id="ARBA00022448"/>
    </source>
</evidence>
<proteinExistence type="inferred from homology"/>
<evidence type="ECO:0000256" key="1">
    <source>
        <dbReference type="ARBA" id="ARBA00009477"/>
    </source>
</evidence>
<feature type="region of interest" description="Disordered" evidence="5">
    <location>
        <begin position="480"/>
        <end position="502"/>
    </location>
</feature>
<dbReference type="FunFam" id="2.40.420.20:FF:000003">
    <property type="entry name" value="Cation efflux system protein cusB"/>
    <property type="match status" value="1"/>
</dbReference>
<evidence type="ECO:0000313" key="11">
    <source>
        <dbReference type="Proteomes" id="UP000001962"/>
    </source>
</evidence>
<feature type="domain" description="CzcB-like C-terminal circularly permuted SH3-like" evidence="9">
    <location>
        <begin position="324"/>
        <end position="383"/>
    </location>
</feature>
<dbReference type="eggNOG" id="COG0845">
    <property type="taxonomic scope" value="Bacteria"/>
</dbReference>
<keyword evidence="3" id="KW-0732">Signal</keyword>
<evidence type="ECO:0000256" key="3">
    <source>
        <dbReference type="ARBA" id="ARBA00022729"/>
    </source>
</evidence>
<evidence type="ECO:0000256" key="4">
    <source>
        <dbReference type="ARBA" id="ARBA00023065"/>
    </source>
</evidence>
<dbReference type="GO" id="GO:0046914">
    <property type="term" value="F:transition metal ion binding"/>
    <property type="evidence" value="ECO:0007669"/>
    <property type="project" value="TreeGrafter"/>
</dbReference>
<dbReference type="InterPro" id="IPR042230">
    <property type="entry name" value="CusF_sf"/>
</dbReference>
<dbReference type="Gene3D" id="2.40.50.320">
    <property type="entry name" value="Copper binding periplasmic protein CusF"/>
    <property type="match status" value="1"/>
</dbReference>
<dbReference type="Pfam" id="PF11604">
    <property type="entry name" value="CusF_Ec"/>
    <property type="match status" value="1"/>
</dbReference>
<dbReference type="HOGENOM" id="CLU_018816_13_1_6"/>
<dbReference type="InterPro" id="IPR021647">
    <property type="entry name" value="CusF_Ec"/>
</dbReference>
<dbReference type="PANTHER" id="PTHR30097:SF15">
    <property type="entry name" value="CATION EFFLUX SYSTEM PROTEIN CUSB"/>
    <property type="match status" value="1"/>
</dbReference>
<keyword evidence="11" id="KW-1185">Reference proteome</keyword>
<dbReference type="eggNOG" id="COG5569">
    <property type="taxonomic scope" value="Bacteria"/>
</dbReference>
<feature type="domain" description="CusB-like beta-barrel" evidence="8">
    <location>
        <begin position="241"/>
        <end position="317"/>
    </location>
</feature>
<dbReference type="InterPro" id="IPR051909">
    <property type="entry name" value="MFP_Cation_Efflux"/>
</dbReference>
<protein>
    <submittedName>
        <fullName evidence="10">Efflux transporter, RND family, MFP subunit</fullName>
    </submittedName>
</protein>
<dbReference type="GO" id="GO:0016020">
    <property type="term" value="C:membrane"/>
    <property type="evidence" value="ECO:0007669"/>
    <property type="project" value="InterPro"/>
</dbReference>
<dbReference type="SUPFAM" id="SSF111369">
    <property type="entry name" value="HlyD-like secretion proteins"/>
    <property type="match status" value="1"/>
</dbReference>
<dbReference type="OrthoDB" id="9806939at2"/>
<name>Q0A8U9_ALKEH</name>
<dbReference type="Gene3D" id="2.40.30.170">
    <property type="match status" value="1"/>
</dbReference>
<dbReference type="EMBL" id="CP000453">
    <property type="protein sequence ID" value="ABI56738.1"/>
    <property type="molecule type" value="Genomic_DNA"/>
</dbReference>
<evidence type="ECO:0000259" key="9">
    <source>
        <dbReference type="Pfam" id="PF25975"/>
    </source>
</evidence>